<evidence type="ECO:0000256" key="1">
    <source>
        <dbReference type="ARBA" id="ARBA00005495"/>
    </source>
</evidence>
<dbReference type="InterPro" id="IPR052355">
    <property type="entry name" value="CENP-V-like"/>
</dbReference>
<gene>
    <name evidence="5" type="ORF">GCM10011363_46260</name>
</gene>
<dbReference type="PANTHER" id="PTHR28620:SF1">
    <property type="entry name" value="CENP-V_GFA DOMAIN-CONTAINING PROTEIN"/>
    <property type="match status" value="1"/>
</dbReference>
<dbReference type="Proteomes" id="UP000645462">
    <property type="component" value="Unassembled WGS sequence"/>
</dbReference>
<keyword evidence="2" id="KW-0479">Metal-binding</keyword>
<dbReference type="InterPro" id="IPR011057">
    <property type="entry name" value="Mss4-like_sf"/>
</dbReference>
<evidence type="ECO:0000256" key="2">
    <source>
        <dbReference type="ARBA" id="ARBA00022723"/>
    </source>
</evidence>
<dbReference type="SUPFAM" id="SSF51316">
    <property type="entry name" value="Mss4-like"/>
    <property type="match status" value="1"/>
</dbReference>
<evidence type="ECO:0000256" key="3">
    <source>
        <dbReference type="ARBA" id="ARBA00022833"/>
    </source>
</evidence>
<dbReference type="PROSITE" id="PS51891">
    <property type="entry name" value="CENP_V_GFA"/>
    <property type="match status" value="1"/>
</dbReference>
<protein>
    <recommendedName>
        <fullName evidence="4">CENP-V/GFA domain-containing protein</fullName>
    </recommendedName>
</protein>
<dbReference type="Gene3D" id="2.170.150.70">
    <property type="match status" value="1"/>
</dbReference>
<proteinExistence type="inferred from homology"/>
<evidence type="ECO:0000313" key="5">
    <source>
        <dbReference type="EMBL" id="GGC24506.1"/>
    </source>
</evidence>
<comment type="similarity">
    <text evidence="1">Belongs to the Gfa family.</text>
</comment>
<evidence type="ECO:0000259" key="4">
    <source>
        <dbReference type="PROSITE" id="PS51891"/>
    </source>
</evidence>
<dbReference type="EMBL" id="BMFC01000040">
    <property type="protein sequence ID" value="GGC24506.1"/>
    <property type="molecule type" value="Genomic_DNA"/>
</dbReference>
<sequence>MGSCEAKWEKTMTGTCLCGAASITIEAKPDFIHDCNCDLCRKSGGAWGYFSSPQVRTDGPTSSVMRNDKADPAAEVHSCRSCHTTMHFVIAKSFQDQHGPVDIVGVNMRLFELHQIEGVEVRFPNGKDWSGVGAFEYRRPAATIDGQNGW</sequence>
<organism evidence="5 6">
    <name type="scientific">Marivita lacus</name>
    <dbReference type="NCBI Taxonomy" id="1323742"/>
    <lineage>
        <taxon>Bacteria</taxon>
        <taxon>Pseudomonadati</taxon>
        <taxon>Pseudomonadota</taxon>
        <taxon>Alphaproteobacteria</taxon>
        <taxon>Rhodobacterales</taxon>
        <taxon>Roseobacteraceae</taxon>
        <taxon>Marivita</taxon>
    </lineage>
</organism>
<name>A0ABQ1LH00_9RHOB</name>
<evidence type="ECO:0000313" key="6">
    <source>
        <dbReference type="Proteomes" id="UP000645462"/>
    </source>
</evidence>
<feature type="domain" description="CENP-V/GFA" evidence="4">
    <location>
        <begin position="12"/>
        <end position="130"/>
    </location>
</feature>
<keyword evidence="3" id="KW-0862">Zinc</keyword>
<dbReference type="PANTHER" id="PTHR28620">
    <property type="entry name" value="CENTROMERE PROTEIN V"/>
    <property type="match status" value="1"/>
</dbReference>
<comment type="caution">
    <text evidence="5">The sequence shown here is derived from an EMBL/GenBank/DDBJ whole genome shotgun (WGS) entry which is preliminary data.</text>
</comment>
<reference evidence="6" key="1">
    <citation type="journal article" date="2019" name="Int. J. Syst. Evol. Microbiol.">
        <title>The Global Catalogue of Microorganisms (GCM) 10K type strain sequencing project: providing services to taxonomists for standard genome sequencing and annotation.</title>
        <authorList>
            <consortium name="The Broad Institute Genomics Platform"/>
            <consortium name="The Broad Institute Genome Sequencing Center for Infectious Disease"/>
            <person name="Wu L."/>
            <person name="Ma J."/>
        </authorList>
    </citation>
    <scope>NUCLEOTIDE SEQUENCE [LARGE SCALE GENOMIC DNA]</scope>
    <source>
        <strain evidence="6">CGMCC 1.12478</strain>
    </source>
</reference>
<accession>A0ABQ1LH00</accession>
<dbReference type="InterPro" id="IPR006913">
    <property type="entry name" value="CENP-V/GFA"/>
</dbReference>
<dbReference type="Pfam" id="PF04828">
    <property type="entry name" value="GFA"/>
    <property type="match status" value="1"/>
</dbReference>
<keyword evidence="6" id="KW-1185">Reference proteome</keyword>